<keyword evidence="2" id="KW-1185">Reference proteome</keyword>
<evidence type="ECO:0000313" key="2">
    <source>
        <dbReference type="Proteomes" id="UP000002432"/>
    </source>
</evidence>
<dbReference type="EnsemblBacteria" id="ABF39393">
    <property type="protein sequence ID" value="ABF39393"/>
    <property type="gene ID" value="Acid345_0388"/>
</dbReference>
<sequence length="113" mass="12074">MCAAGDLLVPEALEEARIHLCCADRSELLGWRSAEVATERAELGNPTKGNVLSLLANGNVVPGQQILRKTIAALSSSRACAMAWARRLAFQHLESVVGVGGLRLRGLWPLRSG</sequence>
<reference evidence="1 2" key="1">
    <citation type="journal article" date="2009" name="Appl. Environ. Microbiol.">
        <title>Three genomes from the phylum Acidobacteria provide insight into the lifestyles of these microorganisms in soils.</title>
        <authorList>
            <person name="Ward N.L."/>
            <person name="Challacombe J.F."/>
            <person name="Janssen P.H."/>
            <person name="Henrissat B."/>
            <person name="Coutinho P.M."/>
            <person name="Wu M."/>
            <person name="Xie G."/>
            <person name="Haft D.H."/>
            <person name="Sait M."/>
            <person name="Badger J."/>
            <person name="Barabote R.D."/>
            <person name="Bradley B."/>
            <person name="Brettin T.S."/>
            <person name="Brinkac L.M."/>
            <person name="Bruce D."/>
            <person name="Creasy T."/>
            <person name="Daugherty S.C."/>
            <person name="Davidsen T.M."/>
            <person name="DeBoy R.T."/>
            <person name="Detter J.C."/>
            <person name="Dodson R.J."/>
            <person name="Durkin A.S."/>
            <person name="Ganapathy A."/>
            <person name="Gwinn-Giglio M."/>
            <person name="Han C.S."/>
            <person name="Khouri H."/>
            <person name="Kiss H."/>
            <person name="Kothari S.P."/>
            <person name="Madupu R."/>
            <person name="Nelson K.E."/>
            <person name="Nelson W.C."/>
            <person name="Paulsen I."/>
            <person name="Penn K."/>
            <person name="Ren Q."/>
            <person name="Rosovitz M.J."/>
            <person name="Selengut J.D."/>
            <person name="Shrivastava S."/>
            <person name="Sullivan S.A."/>
            <person name="Tapia R."/>
            <person name="Thompson L.S."/>
            <person name="Watkins K.L."/>
            <person name="Yang Q."/>
            <person name="Yu C."/>
            <person name="Zafar N."/>
            <person name="Zhou L."/>
            <person name="Kuske C.R."/>
        </authorList>
    </citation>
    <scope>NUCLEOTIDE SEQUENCE [LARGE SCALE GENOMIC DNA]</scope>
    <source>
        <strain evidence="1 2">Ellin345</strain>
    </source>
</reference>
<accession>Q1IUQ7</accession>
<proteinExistence type="predicted"/>
<dbReference type="HOGENOM" id="CLU_2130184_0_0_0"/>
<dbReference type="KEGG" id="aba:Acid345_0388"/>
<gene>
    <name evidence="1" type="ordered locus">Acid345_0388</name>
</gene>
<dbReference type="AlphaFoldDB" id="Q1IUQ7"/>
<dbReference type="Proteomes" id="UP000002432">
    <property type="component" value="Chromosome"/>
</dbReference>
<protein>
    <submittedName>
        <fullName evidence="1">Uncharacterized protein</fullName>
    </submittedName>
</protein>
<name>Q1IUQ7_KORVE</name>
<organism evidence="1 2">
    <name type="scientific">Koribacter versatilis (strain Ellin345)</name>
    <dbReference type="NCBI Taxonomy" id="204669"/>
    <lineage>
        <taxon>Bacteria</taxon>
        <taxon>Pseudomonadati</taxon>
        <taxon>Acidobacteriota</taxon>
        <taxon>Terriglobia</taxon>
        <taxon>Terriglobales</taxon>
        <taxon>Candidatus Korobacteraceae</taxon>
        <taxon>Candidatus Korobacter</taxon>
    </lineage>
</organism>
<evidence type="ECO:0000313" key="1">
    <source>
        <dbReference type="EMBL" id="ABF39393.1"/>
    </source>
</evidence>
<dbReference type="EMBL" id="CP000360">
    <property type="protein sequence ID" value="ABF39393.1"/>
    <property type="molecule type" value="Genomic_DNA"/>
</dbReference>